<feature type="transmembrane region" description="Helical" evidence="1">
    <location>
        <begin position="56"/>
        <end position="79"/>
    </location>
</feature>
<protein>
    <recommendedName>
        <fullName evidence="5">Lipoprotein</fullName>
    </recommendedName>
</protein>
<keyword evidence="1" id="KW-0472">Membrane</keyword>
<evidence type="ECO:0008006" key="5">
    <source>
        <dbReference type="Google" id="ProtNLM"/>
    </source>
</evidence>
<keyword evidence="2" id="KW-0732">Signal</keyword>
<proteinExistence type="predicted"/>
<evidence type="ECO:0000313" key="3">
    <source>
        <dbReference type="EMBL" id="KAB2935442.1"/>
    </source>
</evidence>
<feature type="chain" id="PRO_5032808153" description="Lipoprotein" evidence="2">
    <location>
        <begin position="20"/>
        <end position="112"/>
    </location>
</feature>
<accession>A0A833H5F1</accession>
<dbReference type="EMBL" id="WBUI01000001">
    <property type="protein sequence ID" value="KAB2935442.1"/>
    <property type="molecule type" value="Genomic_DNA"/>
</dbReference>
<keyword evidence="1" id="KW-1133">Transmembrane helix</keyword>
<evidence type="ECO:0000256" key="1">
    <source>
        <dbReference type="SAM" id="Phobius"/>
    </source>
</evidence>
<comment type="caution">
    <text evidence="3">The sequence shown here is derived from an EMBL/GenBank/DDBJ whole genome shotgun (WGS) entry which is preliminary data.</text>
</comment>
<keyword evidence="1" id="KW-0812">Transmembrane</keyword>
<sequence length="112" mass="11374">MRRFLILTTILLVSLNSCLSLGNAVNGTRGGEKIAGSVVTGGFDGWAASAMLRSPVGWVSTAGAVYGGLTVVVLLLNLTGGVSDLVELRVDMPAGGTAIKPATESGLIESKQ</sequence>
<evidence type="ECO:0000256" key="2">
    <source>
        <dbReference type="SAM" id="SignalP"/>
    </source>
</evidence>
<name>A0A833H5F1_9LEPT</name>
<gene>
    <name evidence="3" type="ORF">F9K24_01560</name>
</gene>
<reference evidence="3 4" key="1">
    <citation type="submission" date="2019-10" db="EMBL/GenBank/DDBJ databases">
        <title>Extracellular Electron Transfer in a Candidatus Methanoperedens spp. Enrichment Culture.</title>
        <authorList>
            <person name="Berger S."/>
            <person name="Rangel Shaw D."/>
            <person name="Berben T."/>
            <person name="In 'T Zandt M."/>
            <person name="Frank J."/>
            <person name="Reimann J."/>
            <person name="Jetten M.S.M."/>
            <person name="Welte C.U."/>
        </authorList>
    </citation>
    <scope>NUCLEOTIDE SEQUENCE [LARGE SCALE GENOMIC DNA]</scope>
    <source>
        <strain evidence="3">SB12</strain>
    </source>
</reference>
<dbReference type="Proteomes" id="UP000460298">
    <property type="component" value="Unassembled WGS sequence"/>
</dbReference>
<evidence type="ECO:0000313" key="4">
    <source>
        <dbReference type="Proteomes" id="UP000460298"/>
    </source>
</evidence>
<dbReference type="AlphaFoldDB" id="A0A833H5F1"/>
<organism evidence="3 4">
    <name type="scientific">Leptonema illini</name>
    <dbReference type="NCBI Taxonomy" id="183"/>
    <lineage>
        <taxon>Bacteria</taxon>
        <taxon>Pseudomonadati</taxon>
        <taxon>Spirochaetota</taxon>
        <taxon>Spirochaetia</taxon>
        <taxon>Leptospirales</taxon>
        <taxon>Leptospiraceae</taxon>
        <taxon>Leptonema</taxon>
    </lineage>
</organism>
<feature type="signal peptide" evidence="2">
    <location>
        <begin position="1"/>
        <end position="19"/>
    </location>
</feature>